<evidence type="ECO:0000313" key="2">
    <source>
        <dbReference type="EMBL" id="VAW62440.1"/>
    </source>
</evidence>
<dbReference type="Gene3D" id="3.40.50.720">
    <property type="entry name" value="NAD(P)-binding Rossmann-like Domain"/>
    <property type="match status" value="1"/>
</dbReference>
<dbReference type="PANTHER" id="PTHR43245">
    <property type="entry name" value="BIFUNCTIONAL POLYMYXIN RESISTANCE PROTEIN ARNA"/>
    <property type="match status" value="1"/>
</dbReference>
<dbReference type="Pfam" id="PF01370">
    <property type="entry name" value="Epimerase"/>
    <property type="match status" value="1"/>
</dbReference>
<dbReference type="InterPro" id="IPR036291">
    <property type="entry name" value="NAD(P)-bd_dom_sf"/>
</dbReference>
<dbReference type="EMBL" id="UOFJ01000074">
    <property type="protein sequence ID" value="VAW62440.1"/>
    <property type="molecule type" value="Genomic_DNA"/>
</dbReference>
<dbReference type="PANTHER" id="PTHR43245:SF13">
    <property type="entry name" value="UDP-D-APIOSE_UDP-D-XYLOSE SYNTHASE 2"/>
    <property type="match status" value="1"/>
</dbReference>
<name>A0A3B0XCZ2_9ZZZZ</name>
<gene>
    <name evidence="2" type="ORF">MNBD_GAMMA10-68</name>
</gene>
<protein>
    <recommendedName>
        <fullName evidence="1">NAD-dependent epimerase/dehydratase domain-containing protein</fullName>
    </recommendedName>
</protein>
<dbReference type="InterPro" id="IPR001509">
    <property type="entry name" value="Epimerase_deHydtase"/>
</dbReference>
<proteinExistence type="predicted"/>
<sequence length="268" mass="29619">NGCDIIFHLASVVGMKLVTKDPAYSYKLSTEGTNLIFDVAGDRPVVLFSSSAVYGMGNNIKANEKYDISLSDALLYDGGVKGYAVGKFEMEKMGLERSEKGLPTMILRPFNLVGYGQLGNYGMVLPRFIDNAMNNRPLTVYGDGEQSRCFSDVNTGIDVILSVVENSNSWELSKNIINIGCNESTKIKNLALLTCKIVNENASIVHIPYEELYNGKKDVTNRFMCNAHVSDLIGATKWPLIEEIVSSIYSKKSMTRRSEKVNDDLVVL</sequence>
<dbReference type="InterPro" id="IPR050177">
    <property type="entry name" value="Lipid_A_modif_metabolic_enz"/>
</dbReference>
<dbReference type="CDD" id="cd08946">
    <property type="entry name" value="SDR_e"/>
    <property type="match status" value="1"/>
</dbReference>
<dbReference type="AlphaFoldDB" id="A0A3B0XCZ2"/>
<feature type="domain" description="NAD-dependent epimerase/dehydratase" evidence="1">
    <location>
        <begin position="2"/>
        <end position="180"/>
    </location>
</feature>
<dbReference type="SUPFAM" id="SSF51735">
    <property type="entry name" value="NAD(P)-binding Rossmann-fold domains"/>
    <property type="match status" value="1"/>
</dbReference>
<accession>A0A3B0XCZ2</accession>
<reference evidence="2" key="1">
    <citation type="submission" date="2018-06" db="EMBL/GenBank/DDBJ databases">
        <authorList>
            <person name="Zhirakovskaya E."/>
        </authorList>
    </citation>
    <scope>NUCLEOTIDE SEQUENCE</scope>
</reference>
<evidence type="ECO:0000259" key="1">
    <source>
        <dbReference type="Pfam" id="PF01370"/>
    </source>
</evidence>
<feature type="non-terminal residue" evidence="2">
    <location>
        <position position="1"/>
    </location>
</feature>
<organism evidence="2">
    <name type="scientific">hydrothermal vent metagenome</name>
    <dbReference type="NCBI Taxonomy" id="652676"/>
    <lineage>
        <taxon>unclassified sequences</taxon>
        <taxon>metagenomes</taxon>
        <taxon>ecological metagenomes</taxon>
    </lineage>
</organism>